<feature type="compositionally biased region" description="Basic and acidic residues" evidence="1">
    <location>
        <begin position="82"/>
        <end position="91"/>
    </location>
</feature>
<feature type="region of interest" description="Disordered" evidence="1">
    <location>
        <begin position="47"/>
        <end position="91"/>
    </location>
</feature>
<name>A0A0L8GSY8_OCTBM</name>
<gene>
    <name evidence="2" type="ORF">OCBIM_22028450mg</name>
</gene>
<dbReference type="EMBL" id="KQ420490">
    <property type="protein sequence ID" value="KOF80093.1"/>
    <property type="molecule type" value="Genomic_DNA"/>
</dbReference>
<protein>
    <submittedName>
        <fullName evidence="2">Uncharacterized protein</fullName>
    </submittedName>
</protein>
<feature type="compositionally biased region" description="Basic and acidic residues" evidence="1">
    <location>
        <begin position="47"/>
        <end position="71"/>
    </location>
</feature>
<evidence type="ECO:0000256" key="1">
    <source>
        <dbReference type="SAM" id="MobiDB-lite"/>
    </source>
</evidence>
<proteinExistence type="predicted"/>
<evidence type="ECO:0000313" key="2">
    <source>
        <dbReference type="EMBL" id="KOF80093.1"/>
    </source>
</evidence>
<accession>A0A0L8GSY8</accession>
<organism evidence="2">
    <name type="scientific">Octopus bimaculoides</name>
    <name type="common">California two-spotted octopus</name>
    <dbReference type="NCBI Taxonomy" id="37653"/>
    <lineage>
        <taxon>Eukaryota</taxon>
        <taxon>Metazoa</taxon>
        <taxon>Spiralia</taxon>
        <taxon>Lophotrochozoa</taxon>
        <taxon>Mollusca</taxon>
        <taxon>Cephalopoda</taxon>
        <taxon>Coleoidea</taxon>
        <taxon>Octopodiformes</taxon>
        <taxon>Octopoda</taxon>
        <taxon>Incirrata</taxon>
        <taxon>Octopodidae</taxon>
        <taxon>Octopus</taxon>
    </lineage>
</organism>
<sequence length="91" mass="10616">MPATLVPKIIQAFCEYGGNKEDVVGEKGFERQKQNYKTGERIKKIEKDGGRERKLEKNENKNGRIRELEKARKIKRKTKGVRGTERGRQKE</sequence>
<reference evidence="2" key="1">
    <citation type="submission" date="2015-07" db="EMBL/GenBank/DDBJ databases">
        <title>MeaNS - Measles Nucleotide Surveillance Program.</title>
        <authorList>
            <person name="Tran T."/>
            <person name="Druce J."/>
        </authorList>
    </citation>
    <scope>NUCLEOTIDE SEQUENCE</scope>
    <source>
        <strain evidence="2">UCB-OBI-ISO-001</strain>
        <tissue evidence="2">Gonad</tissue>
    </source>
</reference>
<dbReference type="AlphaFoldDB" id="A0A0L8GSY8"/>